<dbReference type="Gene3D" id="3.80.10.10">
    <property type="entry name" value="Ribonuclease Inhibitor"/>
    <property type="match status" value="1"/>
</dbReference>
<dbReference type="Proteomes" id="UP000030653">
    <property type="component" value="Unassembled WGS sequence"/>
</dbReference>
<proteinExistence type="predicted"/>
<protein>
    <submittedName>
        <fullName evidence="1">Uncharacterized protein</fullName>
    </submittedName>
</protein>
<dbReference type="InterPro" id="IPR032675">
    <property type="entry name" value="LRR_dom_sf"/>
</dbReference>
<evidence type="ECO:0000313" key="2">
    <source>
        <dbReference type="Proteomes" id="UP000030653"/>
    </source>
</evidence>
<organism evidence="1 2">
    <name type="scientific">Dacryopinax primogenitus (strain DJM 731)</name>
    <name type="common">Brown rot fungus</name>
    <dbReference type="NCBI Taxonomy" id="1858805"/>
    <lineage>
        <taxon>Eukaryota</taxon>
        <taxon>Fungi</taxon>
        <taxon>Dikarya</taxon>
        <taxon>Basidiomycota</taxon>
        <taxon>Agaricomycotina</taxon>
        <taxon>Dacrymycetes</taxon>
        <taxon>Dacrymycetales</taxon>
        <taxon>Dacrymycetaceae</taxon>
        <taxon>Dacryopinax</taxon>
    </lineage>
</organism>
<dbReference type="GeneID" id="63685453"/>
<accession>M5FRN1</accession>
<dbReference type="RefSeq" id="XP_040626738.1">
    <property type="nucleotide sequence ID" value="XM_040770391.1"/>
</dbReference>
<dbReference type="SUPFAM" id="SSF52047">
    <property type="entry name" value="RNI-like"/>
    <property type="match status" value="1"/>
</dbReference>
<name>M5FRN1_DACPD</name>
<gene>
    <name evidence="1" type="ORF">DACRYDRAFT_117481</name>
</gene>
<dbReference type="EMBL" id="JH795868">
    <property type="protein sequence ID" value="EJT99840.1"/>
    <property type="molecule type" value="Genomic_DNA"/>
</dbReference>
<dbReference type="AlphaFoldDB" id="M5FRN1"/>
<keyword evidence="2" id="KW-1185">Reference proteome</keyword>
<sequence length="298" mass="33348">MPDYYPSFCLLVTALRTPTLKILSVVMRDDPPNPGIESSFLAEVGVGWTHITDIVILSLLPTYDQREALLRALNTSMPTIQTLAIVGPLAMHPKVITGLSKLPSLRTLSLCPIDITENKKPGSLSVADLQEELYGLTELPTGDTSRPTVFRSLEKLIISSDLSMCIAVFSAVRSCNRLVNLNLSTDIANMHDLAVLIDAISPLHPDSFRLEHLKLSLTESDGSFDNIPFWRALNGLERLDLRSFTLDCKCESDDRLEVTNDRVDRMISSFSRLQVLDIHTYMSDKNDKKTLQKICRRF</sequence>
<reference evidence="1 2" key="1">
    <citation type="journal article" date="2012" name="Science">
        <title>The Paleozoic origin of enzymatic lignin decomposition reconstructed from 31 fungal genomes.</title>
        <authorList>
            <person name="Floudas D."/>
            <person name="Binder M."/>
            <person name="Riley R."/>
            <person name="Barry K."/>
            <person name="Blanchette R.A."/>
            <person name="Henrissat B."/>
            <person name="Martinez A.T."/>
            <person name="Otillar R."/>
            <person name="Spatafora J.W."/>
            <person name="Yadav J.S."/>
            <person name="Aerts A."/>
            <person name="Benoit I."/>
            <person name="Boyd A."/>
            <person name="Carlson A."/>
            <person name="Copeland A."/>
            <person name="Coutinho P.M."/>
            <person name="de Vries R.P."/>
            <person name="Ferreira P."/>
            <person name="Findley K."/>
            <person name="Foster B."/>
            <person name="Gaskell J."/>
            <person name="Glotzer D."/>
            <person name="Gorecki P."/>
            <person name="Heitman J."/>
            <person name="Hesse C."/>
            <person name="Hori C."/>
            <person name="Igarashi K."/>
            <person name="Jurgens J.A."/>
            <person name="Kallen N."/>
            <person name="Kersten P."/>
            <person name="Kohler A."/>
            <person name="Kuees U."/>
            <person name="Kumar T.K.A."/>
            <person name="Kuo A."/>
            <person name="LaButti K."/>
            <person name="Larrondo L.F."/>
            <person name="Lindquist E."/>
            <person name="Ling A."/>
            <person name="Lombard V."/>
            <person name="Lucas S."/>
            <person name="Lundell T."/>
            <person name="Martin R."/>
            <person name="McLaughlin D.J."/>
            <person name="Morgenstern I."/>
            <person name="Morin E."/>
            <person name="Murat C."/>
            <person name="Nagy L.G."/>
            <person name="Nolan M."/>
            <person name="Ohm R.A."/>
            <person name="Patyshakuliyeva A."/>
            <person name="Rokas A."/>
            <person name="Ruiz-Duenas F.J."/>
            <person name="Sabat G."/>
            <person name="Salamov A."/>
            <person name="Samejima M."/>
            <person name="Schmutz J."/>
            <person name="Slot J.C."/>
            <person name="St John F."/>
            <person name="Stenlid J."/>
            <person name="Sun H."/>
            <person name="Sun S."/>
            <person name="Syed K."/>
            <person name="Tsang A."/>
            <person name="Wiebenga A."/>
            <person name="Young D."/>
            <person name="Pisabarro A."/>
            <person name="Eastwood D.C."/>
            <person name="Martin F."/>
            <person name="Cullen D."/>
            <person name="Grigoriev I.V."/>
            <person name="Hibbett D.S."/>
        </authorList>
    </citation>
    <scope>NUCLEOTIDE SEQUENCE [LARGE SCALE GENOMIC DNA]</scope>
    <source>
        <strain evidence="1 2">DJM-731 SS1</strain>
    </source>
</reference>
<evidence type="ECO:0000313" key="1">
    <source>
        <dbReference type="EMBL" id="EJT99840.1"/>
    </source>
</evidence>
<dbReference type="HOGENOM" id="CLU_933915_0_0_1"/>